<dbReference type="VEuPathDB" id="FungiDB:PV09_07863"/>
<evidence type="ECO:0000259" key="3">
    <source>
        <dbReference type="Pfam" id="PF03981"/>
    </source>
</evidence>
<dbReference type="RefSeq" id="XP_016210548.1">
    <property type="nucleotide sequence ID" value="XM_016361688.1"/>
</dbReference>
<feature type="compositionally biased region" description="Polar residues" evidence="2">
    <location>
        <begin position="51"/>
        <end position="70"/>
    </location>
</feature>
<dbReference type="HOGENOM" id="CLU_053729_2_0_1"/>
<comment type="similarity">
    <text evidence="1">Belongs to the CBP3 family.</text>
</comment>
<evidence type="ECO:0000256" key="1">
    <source>
        <dbReference type="ARBA" id="ARBA00006407"/>
    </source>
</evidence>
<name>A0A0D2ANG7_9PEZI</name>
<dbReference type="GO" id="GO:0034551">
    <property type="term" value="P:mitochondrial respiratory chain complex III assembly"/>
    <property type="evidence" value="ECO:0007669"/>
    <property type="project" value="TreeGrafter"/>
</dbReference>
<organism evidence="4 5">
    <name type="scientific">Verruconis gallopava</name>
    <dbReference type="NCBI Taxonomy" id="253628"/>
    <lineage>
        <taxon>Eukaryota</taxon>
        <taxon>Fungi</taxon>
        <taxon>Dikarya</taxon>
        <taxon>Ascomycota</taxon>
        <taxon>Pezizomycotina</taxon>
        <taxon>Dothideomycetes</taxon>
        <taxon>Pleosporomycetidae</taxon>
        <taxon>Venturiales</taxon>
        <taxon>Sympoventuriaceae</taxon>
        <taxon>Verruconis</taxon>
    </lineage>
</organism>
<evidence type="ECO:0000313" key="5">
    <source>
        <dbReference type="Proteomes" id="UP000053259"/>
    </source>
</evidence>
<dbReference type="PANTHER" id="PTHR12184:SF1">
    <property type="entry name" value="UBIQUINOL-CYTOCHROME-C REDUCTASE COMPLEX ASSEMBLY FACTOR 1"/>
    <property type="match status" value="1"/>
</dbReference>
<dbReference type="InterPro" id="IPR007129">
    <property type="entry name" value="Ubiqinol_cyt_c_chaperone_CPB3"/>
</dbReference>
<feature type="domain" description="Ubiquinol-cytochrome c chaperone" evidence="3">
    <location>
        <begin position="153"/>
        <end position="282"/>
    </location>
</feature>
<dbReference type="STRING" id="253628.A0A0D2ANG7"/>
<dbReference type="Pfam" id="PF03981">
    <property type="entry name" value="Ubiq_cyt_C_chap"/>
    <property type="match status" value="1"/>
</dbReference>
<dbReference type="PANTHER" id="PTHR12184">
    <property type="entry name" value="UBIQUINOL-CYTOCHROME C REDUCTASE COMPLEX ASSEMBLY FACTOR 1 FAMILY MEMBER"/>
    <property type="match status" value="1"/>
</dbReference>
<evidence type="ECO:0000313" key="4">
    <source>
        <dbReference type="EMBL" id="KIW00679.1"/>
    </source>
</evidence>
<dbReference type="InParanoid" id="A0A0D2ANG7"/>
<reference evidence="4 5" key="1">
    <citation type="submission" date="2015-01" db="EMBL/GenBank/DDBJ databases">
        <title>The Genome Sequence of Ochroconis gallopava CBS43764.</title>
        <authorList>
            <consortium name="The Broad Institute Genomics Platform"/>
            <person name="Cuomo C."/>
            <person name="de Hoog S."/>
            <person name="Gorbushina A."/>
            <person name="Stielow B."/>
            <person name="Teixiera M."/>
            <person name="Abouelleil A."/>
            <person name="Chapman S.B."/>
            <person name="Priest M."/>
            <person name="Young S.K."/>
            <person name="Wortman J."/>
            <person name="Nusbaum C."/>
            <person name="Birren B."/>
        </authorList>
    </citation>
    <scope>NUCLEOTIDE SEQUENCE [LARGE SCALE GENOMIC DNA]</scope>
    <source>
        <strain evidence="4 5">CBS 43764</strain>
    </source>
</reference>
<dbReference type="InterPro" id="IPR021150">
    <property type="entry name" value="Ubiq_cyt_c_chap"/>
</dbReference>
<gene>
    <name evidence="4" type="ORF">PV09_07863</name>
</gene>
<dbReference type="OrthoDB" id="10253878at2759"/>
<sequence length="315" mass="35453">MASHYVCRSCLRTLRTKRTQLTDPTTLATWHSATVSHRTFASTAFRLQAQGATPSNDAANSHSTQSSQGDIASMQRRLRKKSATESIAARIMQAAPETAETYHAYGATEHFFNAINDIVGYDVPQVKTKEETPKLEGGEEMGIATGDGEWYRELGLVPTFNNWAQLVMLHMYVLTTRLRCLPAPVAKTWSQNLTDHFFLAAETRMDTLHGITMRGIRSKYLKDLFLQWRGALVSYDEGLVKGDAMLASAIWRNLFGGREDVDPVRLAMVTAWLRREVRRVSAEVDMIDLARFGNLKSEEPVVLMKSHFMDKPLPQ</sequence>
<dbReference type="AlphaFoldDB" id="A0A0D2ANG7"/>
<evidence type="ECO:0000256" key="2">
    <source>
        <dbReference type="SAM" id="MobiDB-lite"/>
    </source>
</evidence>
<feature type="region of interest" description="Disordered" evidence="2">
    <location>
        <begin position="51"/>
        <end position="77"/>
    </location>
</feature>
<accession>A0A0D2ANG7</accession>
<dbReference type="Proteomes" id="UP000053259">
    <property type="component" value="Unassembled WGS sequence"/>
</dbReference>
<dbReference type="GeneID" id="27315836"/>
<keyword evidence="5" id="KW-1185">Reference proteome</keyword>
<dbReference type="EMBL" id="KN847561">
    <property type="protein sequence ID" value="KIW00679.1"/>
    <property type="molecule type" value="Genomic_DNA"/>
</dbReference>
<protein>
    <recommendedName>
        <fullName evidence="3">Ubiquinol-cytochrome c chaperone domain-containing protein</fullName>
    </recommendedName>
</protein>
<dbReference type="GO" id="GO:0005739">
    <property type="term" value="C:mitochondrion"/>
    <property type="evidence" value="ECO:0007669"/>
    <property type="project" value="TreeGrafter"/>
</dbReference>
<proteinExistence type="inferred from homology"/>